<organism evidence="5 6">
    <name type="scientific">Elsinoe australis</name>
    <dbReference type="NCBI Taxonomy" id="40998"/>
    <lineage>
        <taxon>Eukaryota</taxon>
        <taxon>Fungi</taxon>
        <taxon>Dikarya</taxon>
        <taxon>Ascomycota</taxon>
        <taxon>Pezizomycotina</taxon>
        <taxon>Dothideomycetes</taxon>
        <taxon>Dothideomycetidae</taxon>
        <taxon>Myriangiales</taxon>
        <taxon>Elsinoaceae</taxon>
        <taxon>Elsinoe</taxon>
    </lineage>
</organism>
<keyword evidence="2" id="KW-0812">Transmembrane</keyword>
<dbReference type="InterPro" id="IPR033121">
    <property type="entry name" value="PEPTIDASE_A1"/>
</dbReference>
<evidence type="ECO:0000313" key="5">
    <source>
        <dbReference type="EMBL" id="PSK42369.1"/>
    </source>
</evidence>
<dbReference type="SUPFAM" id="SSF50630">
    <property type="entry name" value="Acid proteases"/>
    <property type="match status" value="1"/>
</dbReference>
<comment type="caution">
    <text evidence="5">The sequence shown here is derived from an EMBL/GenBank/DDBJ whole genome shotgun (WGS) entry which is preliminary data.</text>
</comment>
<dbReference type="InterPro" id="IPR021109">
    <property type="entry name" value="Peptidase_aspartic_dom_sf"/>
</dbReference>
<dbReference type="AlphaFoldDB" id="A0A2P7Z2C6"/>
<evidence type="ECO:0000256" key="3">
    <source>
        <dbReference type="SAM" id="SignalP"/>
    </source>
</evidence>
<keyword evidence="2" id="KW-1133">Transmembrane helix</keyword>
<feature type="region of interest" description="Disordered" evidence="1">
    <location>
        <begin position="414"/>
        <end position="438"/>
    </location>
</feature>
<evidence type="ECO:0000313" key="6">
    <source>
        <dbReference type="Proteomes" id="UP000243723"/>
    </source>
</evidence>
<keyword evidence="6" id="KW-1185">Reference proteome</keyword>
<dbReference type="Proteomes" id="UP000243723">
    <property type="component" value="Unassembled WGS sequence"/>
</dbReference>
<dbReference type="EMBL" id="NHZQ01000335">
    <property type="protein sequence ID" value="PSK42369.1"/>
    <property type="molecule type" value="Genomic_DNA"/>
</dbReference>
<keyword evidence="2" id="KW-0472">Membrane</keyword>
<dbReference type="Pfam" id="PF00026">
    <property type="entry name" value="Asp"/>
    <property type="match status" value="1"/>
</dbReference>
<feature type="compositionally biased region" description="Basic and acidic residues" evidence="1">
    <location>
        <begin position="597"/>
        <end position="618"/>
    </location>
</feature>
<gene>
    <name evidence="5" type="ORF">B9Z65_4283</name>
</gene>
<feature type="compositionally biased region" description="Low complexity" evidence="1">
    <location>
        <begin position="415"/>
        <end position="438"/>
    </location>
</feature>
<sequence length="702" mass="75135">MAASPWTALLVLLFGLVVCARSLDVRATANALTPVSVTPSDDWRVSLDGIDGSWSSFTVGVGTPPQYSRVFASWQGYQTWVIDPRGCQSGDTSCIDRRGGVFNMNKSSTWDQVGLYGLAIQQNLGFGGNAFFGYDKVVLGGDGQEGPTLENSTVGDLAVNDYYLGVLGLNPKPTNWTTFSNGAPSLITQLKQKGQIPSVSFGYTAGAPYRFTRVPASLTLGGYDTSRFEANDIQFTLGADNSRDTMIAVQAITTTKQGSSDAVQLLPEPIYALVDSTFAEIWLPLSACQAFEQEFGLIYNNDTKLYLVNSTLHRDLLARDATVSFTIGLGTSGGPTTTIDFPYAAFDLTARPPFSNMSSESTYFPLRRAQNDTQYTLGRTFMQEAYISVDYERAKFNVSKVVWQQDAPASLVAISPTPSGGARTTGTSTSTETGSNGNSSLGGGAIGGIVAGAVLIIAAIAGFLLWRRRKRRTAVALQRHDSSKSAGLSSSGDTVVTDARPYFAPKAELEGNSNDSDIKLKHKTSTLGGSTVYSPTTPSPGHVPVSPGAWAGEKDGTAIYEMMGDLPDTNLADSKQITEKDMMRHREKQYNGYDPVEEQKRQELDRIKDQERQRKAKIDATQIREATEEEGGNRRFSFIQGQDTLSPTSPSRRTGVSAMDSQGSGSQGSTTLSPVSPRTATYGTGSSGSGTLSPVSPGTSSQ</sequence>
<evidence type="ECO:0000256" key="1">
    <source>
        <dbReference type="SAM" id="MobiDB-lite"/>
    </source>
</evidence>
<evidence type="ECO:0000259" key="4">
    <source>
        <dbReference type="PROSITE" id="PS51767"/>
    </source>
</evidence>
<keyword evidence="3" id="KW-0732">Signal</keyword>
<dbReference type="PROSITE" id="PS51767">
    <property type="entry name" value="PEPTIDASE_A1"/>
    <property type="match status" value="1"/>
</dbReference>
<dbReference type="STRING" id="40998.A0A2P7Z2C6"/>
<feature type="chain" id="PRO_5015108954" evidence="3">
    <location>
        <begin position="23"/>
        <end position="702"/>
    </location>
</feature>
<feature type="region of interest" description="Disordered" evidence="1">
    <location>
        <begin position="585"/>
        <end position="702"/>
    </location>
</feature>
<proteinExistence type="predicted"/>
<feature type="compositionally biased region" description="Low complexity" evidence="1">
    <location>
        <begin position="679"/>
        <end position="702"/>
    </location>
</feature>
<evidence type="ECO:0000256" key="2">
    <source>
        <dbReference type="SAM" id="Phobius"/>
    </source>
</evidence>
<dbReference type="Gene3D" id="2.40.70.10">
    <property type="entry name" value="Acid Proteases"/>
    <property type="match status" value="2"/>
</dbReference>
<feature type="domain" description="Peptidase A1" evidence="4">
    <location>
        <begin position="55"/>
        <end position="399"/>
    </location>
</feature>
<dbReference type="CDD" id="cd05471">
    <property type="entry name" value="pepsin_like"/>
    <property type="match status" value="1"/>
</dbReference>
<reference evidence="5 6" key="1">
    <citation type="submission" date="2017-05" db="EMBL/GenBank/DDBJ databases">
        <title>Draft genome sequence of Elsinoe australis.</title>
        <authorList>
            <person name="Cheng Q."/>
        </authorList>
    </citation>
    <scope>NUCLEOTIDE SEQUENCE [LARGE SCALE GENOMIC DNA]</scope>
    <source>
        <strain evidence="5 6">NL1</strain>
    </source>
</reference>
<name>A0A2P7Z2C6_9PEZI</name>
<dbReference type="OrthoDB" id="4074350at2759"/>
<feature type="signal peptide" evidence="3">
    <location>
        <begin position="1"/>
        <end position="22"/>
    </location>
</feature>
<dbReference type="InterPro" id="IPR034164">
    <property type="entry name" value="Pepsin-like_dom"/>
</dbReference>
<feature type="compositionally biased region" description="Polar residues" evidence="1">
    <location>
        <begin position="639"/>
        <end position="654"/>
    </location>
</feature>
<protein>
    <submittedName>
        <fullName evidence="5">DnaJ subfamily B member 14</fullName>
    </submittedName>
</protein>
<accession>A0A2P7Z2C6</accession>
<feature type="transmembrane region" description="Helical" evidence="2">
    <location>
        <begin position="445"/>
        <end position="466"/>
    </location>
</feature>